<proteinExistence type="predicted"/>
<comment type="caution">
    <text evidence="1">The sequence shown here is derived from an EMBL/GenBank/DDBJ whole genome shotgun (WGS) entry which is preliminary data.</text>
</comment>
<protein>
    <submittedName>
        <fullName evidence="1">Uncharacterized protein</fullName>
    </submittedName>
</protein>
<gene>
    <name evidence="1" type="ORF">S01H1_62913</name>
</gene>
<dbReference type="AlphaFoldDB" id="X0X3Y3"/>
<evidence type="ECO:0000313" key="1">
    <source>
        <dbReference type="EMBL" id="GAG31353.1"/>
    </source>
</evidence>
<sequence>YGGDNMLDSMMYAKWDGSQWDIEEIEGGTIGFGVFCDIAFDSNDVPRIVHSEGGVRYLEPKGDGWDLTIVDDETYAGYTNIALTSSNMVYISYLSEGNVKVGYRDVTTWTIEPVDLGISSGRGTFIDYYEDTSTGTEYIGIGYVDTQASQFAEKTL</sequence>
<feature type="non-terminal residue" evidence="1">
    <location>
        <position position="1"/>
    </location>
</feature>
<dbReference type="EMBL" id="BARS01041356">
    <property type="protein sequence ID" value="GAG31353.1"/>
    <property type="molecule type" value="Genomic_DNA"/>
</dbReference>
<accession>X0X3Y3</accession>
<organism evidence="1">
    <name type="scientific">marine sediment metagenome</name>
    <dbReference type="NCBI Taxonomy" id="412755"/>
    <lineage>
        <taxon>unclassified sequences</taxon>
        <taxon>metagenomes</taxon>
        <taxon>ecological metagenomes</taxon>
    </lineage>
</organism>
<reference evidence="1" key="1">
    <citation type="journal article" date="2014" name="Front. Microbiol.">
        <title>High frequency of phylogenetically diverse reductive dehalogenase-homologous genes in deep subseafloor sedimentary metagenomes.</title>
        <authorList>
            <person name="Kawai M."/>
            <person name="Futagami T."/>
            <person name="Toyoda A."/>
            <person name="Takaki Y."/>
            <person name="Nishi S."/>
            <person name="Hori S."/>
            <person name="Arai W."/>
            <person name="Tsubouchi T."/>
            <person name="Morono Y."/>
            <person name="Uchiyama I."/>
            <person name="Ito T."/>
            <person name="Fujiyama A."/>
            <person name="Inagaki F."/>
            <person name="Takami H."/>
        </authorList>
    </citation>
    <scope>NUCLEOTIDE SEQUENCE</scope>
    <source>
        <strain evidence="1">Expedition CK06-06</strain>
    </source>
</reference>
<dbReference type="Gene3D" id="2.120.10.70">
    <property type="entry name" value="Fucose-specific lectin"/>
    <property type="match status" value="1"/>
</dbReference>
<name>X0X3Y3_9ZZZZ</name>